<protein>
    <recommendedName>
        <fullName evidence="3">MULE transposase domain-containing protein</fullName>
    </recommendedName>
</protein>
<evidence type="ECO:0000313" key="2">
    <source>
        <dbReference type="Proteomes" id="UP000237271"/>
    </source>
</evidence>
<organism evidence="1 2">
    <name type="scientific">Phytophthora palmivora</name>
    <dbReference type="NCBI Taxonomy" id="4796"/>
    <lineage>
        <taxon>Eukaryota</taxon>
        <taxon>Sar</taxon>
        <taxon>Stramenopiles</taxon>
        <taxon>Oomycota</taxon>
        <taxon>Peronosporomycetes</taxon>
        <taxon>Peronosporales</taxon>
        <taxon>Peronosporaceae</taxon>
        <taxon>Phytophthora</taxon>
    </lineage>
</organism>
<reference evidence="1 2" key="1">
    <citation type="journal article" date="2017" name="Genome Biol. Evol.">
        <title>Phytophthora megakarya and P. palmivora, closely related causal agents of cacao black pod rot, underwent increases in genome sizes and gene numbers by different mechanisms.</title>
        <authorList>
            <person name="Ali S.S."/>
            <person name="Shao J."/>
            <person name="Lary D.J."/>
            <person name="Kronmiller B."/>
            <person name="Shen D."/>
            <person name="Strem M.D."/>
            <person name="Amoako-Attah I."/>
            <person name="Akrofi A.Y."/>
            <person name="Begoude B.A."/>
            <person name="Ten Hoopen G.M."/>
            <person name="Coulibaly K."/>
            <person name="Kebe B.I."/>
            <person name="Melnick R.L."/>
            <person name="Guiltinan M.J."/>
            <person name="Tyler B.M."/>
            <person name="Meinhardt L.W."/>
            <person name="Bailey B.A."/>
        </authorList>
    </citation>
    <scope>NUCLEOTIDE SEQUENCE [LARGE SCALE GENOMIC DNA]</scope>
    <source>
        <strain evidence="2">sbr112.9</strain>
    </source>
</reference>
<keyword evidence="2" id="KW-1185">Reference proteome</keyword>
<dbReference type="PANTHER" id="PTHR33977:SF1">
    <property type="entry name" value="ZINC ION BINDING PROTEIN"/>
    <property type="match status" value="1"/>
</dbReference>
<evidence type="ECO:0000313" key="1">
    <source>
        <dbReference type="EMBL" id="POM69167.1"/>
    </source>
</evidence>
<comment type="caution">
    <text evidence="1">The sequence shown here is derived from an EMBL/GenBank/DDBJ whole genome shotgun (WGS) entry which is preliminary data.</text>
</comment>
<dbReference type="Proteomes" id="UP000237271">
    <property type="component" value="Unassembled WGS sequence"/>
</dbReference>
<feature type="non-terminal residue" evidence="1">
    <location>
        <position position="529"/>
    </location>
</feature>
<dbReference type="AlphaFoldDB" id="A0A2P4XUG3"/>
<name>A0A2P4XUG3_9STRA</name>
<dbReference type="PANTHER" id="PTHR33977">
    <property type="entry name" value="ZINC ION BINDING PROTEIN"/>
    <property type="match status" value="1"/>
</dbReference>
<sequence length="529" mass="60347">MPRAKIVWVLLAKDLSIYDSDMLLESRKGYAVNKSGLTPCLLCTEPTPHNMRTRLQLCKCKACKMVAPYARCRWKGRVQICILSNVVSLWEANQHVSPLRPSRQTRLTEEMKAFTRDMFTYNHKPMNIYNGIVRRFQVAEAAMPKLATVQRFVQNYRRAHLGGSDYHDNVVAKVREHAYRGGEESEMPFTFTWHSNANREPIVGRGSDADAFAVGVSSKLLLRRLDRDPASYVLHLDVTYKLSQMEYPVMVVGISDCMSSFHLQLSVRYVMADADKAQRHVVDSVLVVGNDLVNLMCYFHVAAKFCKHTRGIPIAFAAQVARDIADMHYATSAAEFELTKSRCLKSWDELPQLSAFATYFTSVWLNSNFHRWQAFYAPRGFAATSNPVEQFNRAIKRNYTLRVRLKMGTLIDQLLLCVKSEGVRGRPIATAIQPRTDMVRRVRKMTKAQTIRETTSIKPSIDFLTGAAQQPAASTIVHVVSDTLERVYDPQDRRTKEALPDYYSYDKDYYGHGKDYYSYAKGYGGGYRP</sequence>
<gene>
    <name evidence="1" type="ORF">PHPALM_14575</name>
</gene>
<evidence type="ECO:0008006" key="3">
    <source>
        <dbReference type="Google" id="ProtNLM"/>
    </source>
</evidence>
<dbReference type="EMBL" id="NCKW01007925">
    <property type="protein sequence ID" value="POM69167.1"/>
    <property type="molecule type" value="Genomic_DNA"/>
</dbReference>
<dbReference type="OrthoDB" id="107620at2759"/>
<proteinExistence type="predicted"/>
<accession>A0A2P4XUG3</accession>